<sequence length="185" mass="20014">MTGGPQRNARSRILDAAEAVALREGARHLTLDAAARESGLSKGGVLYHFPSKQALLDGMLQRFIDRVRAEIDAHRTRFGGRPNPTLRAINATMRARLQGPDPVRVALTAAHAENPAENAKLREVFAAEWAEIAAETTDPAGALTIWCAIEGLQFFTLFDICPVPPAERMAIADRIDALIEALPGV</sequence>
<accession>A0A4V2S9W9</accession>
<feature type="DNA-binding region" description="H-T-H motif" evidence="2">
    <location>
        <begin position="30"/>
        <end position="49"/>
    </location>
</feature>
<feature type="domain" description="HTH tetR-type" evidence="3">
    <location>
        <begin position="7"/>
        <end position="67"/>
    </location>
</feature>
<dbReference type="InterPro" id="IPR001647">
    <property type="entry name" value="HTH_TetR"/>
</dbReference>
<proteinExistence type="predicted"/>
<name>A0A4V2S9W9_9RHOB</name>
<reference evidence="4 5" key="1">
    <citation type="submission" date="2019-03" db="EMBL/GenBank/DDBJ databases">
        <title>Genomic Encyclopedia of Type Strains, Phase IV (KMG-IV): sequencing the most valuable type-strain genomes for metagenomic binning, comparative biology and taxonomic classification.</title>
        <authorList>
            <person name="Goeker M."/>
        </authorList>
    </citation>
    <scope>NUCLEOTIDE SEQUENCE [LARGE SCALE GENOMIC DNA]</scope>
    <source>
        <strain evidence="4 5">DSM 4868</strain>
    </source>
</reference>
<dbReference type="SUPFAM" id="SSF46689">
    <property type="entry name" value="Homeodomain-like"/>
    <property type="match status" value="1"/>
</dbReference>
<keyword evidence="1 2" id="KW-0238">DNA-binding</keyword>
<evidence type="ECO:0000313" key="5">
    <source>
        <dbReference type="Proteomes" id="UP000295142"/>
    </source>
</evidence>
<dbReference type="GO" id="GO:0000976">
    <property type="term" value="F:transcription cis-regulatory region binding"/>
    <property type="evidence" value="ECO:0007669"/>
    <property type="project" value="TreeGrafter"/>
</dbReference>
<dbReference type="InterPro" id="IPR009057">
    <property type="entry name" value="Homeodomain-like_sf"/>
</dbReference>
<dbReference type="PROSITE" id="PS50977">
    <property type="entry name" value="HTH_TETR_2"/>
    <property type="match status" value="1"/>
</dbReference>
<evidence type="ECO:0000256" key="2">
    <source>
        <dbReference type="PROSITE-ProRule" id="PRU00335"/>
    </source>
</evidence>
<dbReference type="InterPro" id="IPR050109">
    <property type="entry name" value="HTH-type_TetR-like_transc_reg"/>
</dbReference>
<keyword evidence="5" id="KW-1185">Reference proteome</keyword>
<evidence type="ECO:0000313" key="4">
    <source>
        <dbReference type="EMBL" id="TCO69450.1"/>
    </source>
</evidence>
<dbReference type="Pfam" id="PF17937">
    <property type="entry name" value="TetR_C_28"/>
    <property type="match status" value="1"/>
</dbReference>
<protein>
    <submittedName>
        <fullName evidence="4">TetR family transcriptional regulator</fullName>
    </submittedName>
</protein>
<dbReference type="PRINTS" id="PR00455">
    <property type="entry name" value="HTHTETR"/>
</dbReference>
<dbReference type="RefSeq" id="WP_132546378.1">
    <property type="nucleotide sequence ID" value="NZ_SLWW01000015.1"/>
</dbReference>
<dbReference type="EMBL" id="SLWW01000015">
    <property type="protein sequence ID" value="TCO69450.1"/>
    <property type="molecule type" value="Genomic_DNA"/>
</dbReference>
<dbReference type="GO" id="GO:0003700">
    <property type="term" value="F:DNA-binding transcription factor activity"/>
    <property type="evidence" value="ECO:0007669"/>
    <property type="project" value="TreeGrafter"/>
</dbReference>
<evidence type="ECO:0000259" key="3">
    <source>
        <dbReference type="PROSITE" id="PS50977"/>
    </source>
</evidence>
<evidence type="ECO:0000256" key="1">
    <source>
        <dbReference type="ARBA" id="ARBA00023125"/>
    </source>
</evidence>
<dbReference type="AlphaFoldDB" id="A0A4V2S9W9"/>
<dbReference type="Gene3D" id="1.10.357.10">
    <property type="entry name" value="Tetracycline Repressor, domain 2"/>
    <property type="match status" value="1"/>
</dbReference>
<dbReference type="PANTHER" id="PTHR30055">
    <property type="entry name" value="HTH-TYPE TRANSCRIPTIONAL REGULATOR RUTR"/>
    <property type="match status" value="1"/>
</dbReference>
<gene>
    <name evidence="4" type="ORF">EV655_11583</name>
</gene>
<dbReference type="OrthoDB" id="9809772at2"/>
<organism evidence="4 5">
    <name type="scientific">Rhodovulum euryhalinum</name>
    <dbReference type="NCBI Taxonomy" id="35805"/>
    <lineage>
        <taxon>Bacteria</taxon>
        <taxon>Pseudomonadati</taxon>
        <taxon>Pseudomonadota</taxon>
        <taxon>Alphaproteobacteria</taxon>
        <taxon>Rhodobacterales</taxon>
        <taxon>Paracoccaceae</taxon>
        <taxon>Rhodovulum</taxon>
    </lineage>
</organism>
<dbReference type="Proteomes" id="UP000295142">
    <property type="component" value="Unassembled WGS sequence"/>
</dbReference>
<dbReference type="PANTHER" id="PTHR30055:SF148">
    <property type="entry name" value="TETR-FAMILY TRANSCRIPTIONAL REGULATOR"/>
    <property type="match status" value="1"/>
</dbReference>
<dbReference type="Pfam" id="PF00440">
    <property type="entry name" value="TetR_N"/>
    <property type="match status" value="1"/>
</dbReference>
<dbReference type="InterPro" id="IPR041479">
    <property type="entry name" value="TetR_CgmR_C"/>
</dbReference>
<comment type="caution">
    <text evidence="4">The sequence shown here is derived from an EMBL/GenBank/DDBJ whole genome shotgun (WGS) entry which is preliminary data.</text>
</comment>